<dbReference type="EMBL" id="JACHCC010000001">
    <property type="protein sequence ID" value="MBB6498142.1"/>
    <property type="molecule type" value="Genomic_DNA"/>
</dbReference>
<reference evidence="1 2" key="1">
    <citation type="submission" date="2020-08" db="EMBL/GenBank/DDBJ databases">
        <title>Genomic Encyclopedia of Type Strains, Phase IV (KMG-V): Genome sequencing to study the core and pangenomes of soil and plant-associated prokaryotes.</title>
        <authorList>
            <person name="Whitman W."/>
        </authorList>
    </citation>
    <scope>NUCLEOTIDE SEQUENCE [LARGE SCALE GENOMIC DNA]</scope>
    <source>
        <strain evidence="1 2">M2T3</strain>
    </source>
</reference>
<gene>
    <name evidence="1" type="ORF">HDF25_000266</name>
</gene>
<proteinExistence type="predicted"/>
<evidence type="ECO:0000313" key="2">
    <source>
        <dbReference type="Proteomes" id="UP000521017"/>
    </source>
</evidence>
<dbReference type="AlphaFoldDB" id="A0A7X0J0B2"/>
<evidence type="ECO:0000313" key="1">
    <source>
        <dbReference type="EMBL" id="MBB6498142.1"/>
    </source>
</evidence>
<dbReference type="Proteomes" id="UP000521017">
    <property type="component" value="Unassembled WGS sequence"/>
</dbReference>
<accession>A0A7X0J0B2</accession>
<name>A0A7X0J0B2_9SPHI</name>
<dbReference type="RefSeq" id="WP_184621991.1">
    <property type="nucleotide sequence ID" value="NZ_JACHCC010000001.1"/>
</dbReference>
<sequence>MRFTYHYLFFLFIVLITSSGYAQEKKIKLTTDFYNEIGKYNLSEILTADSILAVDQIDGEITERRIKRGEILGFIGDKYQRILIHLISVVKNPKKPGEYLIYGKSKVKENICSFRGTLKILEARLYRNNSIPKYREGLMVSELYLNEEKQQVSAGFFKGKLYSRFVLDDSNKLKYCAINFATDGFLNNAFTGSWTSYKGGASKKCNWGDFRIPGSGDLDIGAGEFSVNSRYLENGWKTYKDAHADLREEGYTEEIIAKAMEKENEQWWK</sequence>
<comment type="caution">
    <text evidence="1">The sequence shown here is derived from an EMBL/GenBank/DDBJ whole genome shotgun (WGS) entry which is preliminary data.</text>
</comment>
<organism evidence="1 2">
    <name type="scientific">Pedobacter cryoconitis</name>
    <dbReference type="NCBI Taxonomy" id="188932"/>
    <lineage>
        <taxon>Bacteria</taxon>
        <taxon>Pseudomonadati</taxon>
        <taxon>Bacteroidota</taxon>
        <taxon>Sphingobacteriia</taxon>
        <taxon>Sphingobacteriales</taxon>
        <taxon>Sphingobacteriaceae</taxon>
        <taxon>Pedobacter</taxon>
    </lineage>
</organism>
<protein>
    <submittedName>
        <fullName evidence="1">Uncharacterized protein</fullName>
    </submittedName>
</protein>